<reference evidence="4" key="2">
    <citation type="submission" date="2009-11" db="EMBL/GenBank/DDBJ databases">
        <title>The Genome Sequence of Allomyces macrogynus strain ATCC 38327.</title>
        <authorList>
            <consortium name="The Broad Institute Genome Sequencing Platform"/>
            <person name="Russ C."/>
            <person name="Cuomo C."/>
            <person name="Shea T."/>
            <person name="Young S.K."/>
            <person name="Zeng Q."/>
            <person name="Koehrsen M."/>
            <person name="Haas B."/>
            <person name="Borodovsky M."/>
            <person name="Guigo R."/>
            <person name="Alvarado L."/>
            <person name="Berlin A."/>
            <person name="Borenstein D."/>
            <person name="Chen Z."/>
            <person name="Engels R."/>
            <person name="Freedman E."/>
            <person name="Gellesch M."/>
            <person name="Goldberg J."/>
            <person name="Griggs A."/>
            <person name="Gujja S."/>
            <person name="Heiman D."/>
            <person name="Hepburn T."/>
            <person name="Howarth C."/>
            <person name="Jen D."/>
            <person name="Larson L."/>
            <person name="Lewis B."/>
            <person name="Mehta T."/>
            <person name="Park D."/>
            <person name="Pearson M."/>
            <person name="Roberts A."/>
            <person name="Saif S."/>
            <person name="Shenoy N."/>
            <person name="Sisk P."/>
            <person name="Stolte C."/>
            <person name="Sykes S."/>
            <person name="Walk T."/>
            <person name="White J."/>
            <person name="Yandava C."/>
            <person name="Burger G."/>
            <person name="Gray M.W."/>
            <person name="Holland P.W.H."/>
            <person name="King N."/>
            <person name="Lang F.B.F."/>
            <person name="Roger A.J."/>
            <person name="Ruiz-Trillo I."/>
            <person name="Lander E."/>
            <person name="Nusbaum C."/>
        </authorList>
    </citation>
    <scope>NUCLEOTIDE SEQUENCE [LARGE SCALE GENOMIC DNA]</scope>
    <source>
        <strain evidence="4">ATCC 38327</strain>
    </source>
</reference>
<dbReference type="EMBL" id="GG745328">
    <property type="protein sequence ID" value="KNE54719.1"/>
    <property type="molecule type" value="Genomic_DNA"/>
</dbReference>
<evidence type="ECO:0000313" key="2">
    <source>
        <dbReference type="EMBL" id="KNE54719.1"/>
    </source>
</evidence>
<evidence type="ECO:0000256" key="1">
    <source>
        <dbReference type="SAM" id="MobiDB-lite"/>
    </source>
</evidence>
<sequence>MLSLPPPPKYDPGAQVGVQIEVGAEHDPSYPASVAEDLTAAGASCMCPAGPAAVAAATKKGSRGRDEDPGTPPGAPRAPPTTPSSSPIALQPIRAAAAAAYRAGDAVVAPATLVGEQDLVDELPPLPPAAM</sequence>
<evidence type="ECO:0000313" key="4">
    <source>
        <dbReference type="Proteomes" id="UP000054350"/>
    </source>
</evidence>
<name>A0A0L0RX54_ALLM3</name>
<protein>
    <submittedName>
        <fullName evidence="3">Uncharacterized protein</fullName>
    </submittedName>
</protein>
<organism evidence="3 4">
    <name type="scientific">Allomyces macrogynus (strain ATCC 38327)</name>
    <name type="common">Allomyces javanicus var. macrogynus</name>
    <dbReference type="NCBI Taxonomy" id="578462"/>
    <lineage>
        <taxon>Eukaryota</taxon>
        <taxon>Fungi</taxon>
        <taxon>Fungi incertae sedis</taxon>
        <taxon>Blastocladiomycota</taxon>
        <taxon>Blastocladiomycetes</taxon>
        <taxon>Blastocladiales</taxon>
        <taxon>Blastocladiaceae</taxon>
        <taxon>Allomyces</taxon>
    </lineage>
</organism>
<keyword evidence="4" id="KW-1185">Reference proteome</keyword>
<feature type="compositionally biased region" description="Pro residues" evidence="1">
    <location>
        <begin position="70"/>
        <end position="82"/>
    </location>
</feature>
<feature type="region of interest" description="Disordered" evidence="1">
    <location>
        <begin position="54"/>
        <end position="90"/>
    </location>
</feature>
<dbReference type="AlphaFoldDB" id="A0A0L0RX54"/>
<dbReference type="EMBL" id="GG745328">
    <property type="protein sequence ID" value="KNE54720.1"/>
    <property type="molecule type" value="Genomic_DNA"/>
</dbReference>
<accession>A0A0L0RX54</accession>
<dbReference type="Proteomes" id="UP000054350">
    <property type="component" value="Unassembled WGS sequence"/>
</dbReference>
<gene>
    <name evidence="2" type="ORF">AMAG_00678</name>
    <name evidence="3" type="ORF">AMAG_17697</name>
</gene>
<dbReference type="VEuPathDB" id="FungiDB:AMAG_17697"/>
<dbReference type="VEuPathDB" id="FungiDB:AMAG_00678"/>
<evidence type="ECO:0000313" key="3">
    <source>
        <dbReference type="EMBL" id="KNE54720.1"/>
    </source>
</evidence>
<proteinExistence type="predicted"/>
<reference evidence="3 4" key="1">
    <citation type="submission" date="2009-11" db="EMBL/GenBank/DDBJ databases">
        <title>Annotation of Allomyces macrogynus ATCC 38327.</title>
        <authorList>
            <consortium name="The Broad Institute Genome Sequencing Platform"/>
            <person name="Russ C."/>
            <person name="Cuomo C."/>
            <person name="Burger G."/>
            <person name="Gray M.W."/>
            <person name="Holland P.W.H."/>
            <person name="King N."/>
            <person name="Lang F.B.F."/>
            <person name="Roger A.J."/>
            <person name="Ruiz-Trillo I."/>
            <person name="Young S.K."/>
            <person name="Zeng Q."/>
            <person name="Gargeya S."/>
            <person name="Fitzgerald M."/>
            <person name="Haas B."/>
            <person name="Abouelleil A."/>
            <person name="Alvarado L."/>
            <person name="Arachchi H.M."/>
            <person name="Berlin A."/>
            <person name="Chapman S.B."/>
            <person name="Gearin G."/>
            <person name="Goldberg J."/>
            <person name="Griggs A."/>
            <person name="Gujja S."/>
            <person name="Hansen M."/>
            <person name="Heiman D."/>
            <person name="Howarth C."/>
            <person name="Larimer J."/>
            <person name="Lui A."/>
            <person name="MacDonald P.J.P."/>
            <person name="McCowen C."/>
            <person name="Montmayeur A."/>
            <person name="Murphy C."/>
            <person name="Neiman D."/>
            <person name="Pearson M."/>
            <person name="Priest M."/>
            <person name="Roberts A."/>
            <person name="Saif S."/>
            <person name="Shea T."/>
            <person name="Sisk P."/>
            <person name="Stolte C."/>
            <person name="Sykes S."/>
            <person name="Wortman J."/>
            <person name="Nusbaum C."/>
            <person name="Birren B."/>
        </authorList>
    </citation>
    <scope>NUCLEOTIDE SEQUENCE [LARGE SCALE GENOMIC DNA]</scope>
    <source>
        <strain evidence="3 4">ATCC 38327</strain>
    </source>
</reference>